<dbReference type="Pfam" id="PF14147">
    <property type="entry name" value="Spore_YhaL"/>
    <property type="match status" value="1"/>
</dbReference>
<comment type="caution">
    <text evidence="2">The sequence shown here is derived from an EMBL/GenBank/DDBJ whole genome shotgun (WGS) entry which is preliminary data.</text>
</comment>
<dbReference type="EMBL" id="JBHUNA010000019">
    <property type="protein sequence ID" value="MFD2761066.1"/>
    <property type="molecule type" value="Genomic_DNA"/>
</dbReference>
<accession>A0ABW5V5C4</accession>
<reference evidence="3" key="1">
    <citation type="journal article" date="2019" name="Int. J. Syst. Evol. Microbiol.">
        <title>The Global Catalogue of Microorganisms (GCM) 10K type strain sequencing project: providing services to taxonomists for standard genome sequencing and annotation.</title>
        <authorList>
            <consortium name="The Broad Institute Genomics Platform"/>
            <consortium name="The Broad Institute Genome Sequencing Center for Infectious Disease"/>
            <person name="Wu L."/>
            <person name="Ma J."/>
        </authorList>
    </citation>
    <scope>NUCLEOTIDE SEQUENCE [LARGE SCALE GENOMIC DNA]</scope>
    <source>
        <strain evidence="3">TISTR 1535</strain>
    </source>
</reference>
<feature type="transmembrane region" description="Helical" evidence="1">
    <location>
        <begin position="6"/>
        <end position="24"/>
    </location>
</feature>
<protein>
    <submittedName>
        <fullName evidence="2">Sporulation YhaL family protein</fullName>
    </submittedName>
</protein>
<evidence type="ECO:0000313" key="2">
    <source>
        <dbReference type="EMBL" id="MFD2761066.1"/>
    </source>
</evidence>
<organism evidence="2 3">
    <name type="scientific">Lentibacillus juripiscarius</name>
    <dbReference type="NCBI Taxonomy" id="257446"/>
    <lineage>
        <taxon>Bacteria</taxon>
        <taxon>Bacillati</taxon>
        <taxon>Bacillota</taxon>
        <taxon>Bacilli</taxon>
        <taxon>Bacillales</taxon>
        <taxon>Bacillaceae</taxon>
        <taxon>Lentibacillus</taxon>
    </lineage>
</organism>
<keyword evidence="1" id="KW-1133">Transmembrane helix</keyword>
<keyword evidence="3" id="KW-1185">Reference proteome</keyword>
<proteinExistence type="predicted"/>
<dbReference type="InterPro" id="IPR025428">
    <property type="entry name" value="Spore_YhaL"/>
</dbReference>
<dbReference type="Proteomes" id="UP001597502">
    <property type="component" value="Unassembled WGS sequence"/>
</dbReference>
<evidence type="ECO:0000313" key="3">
    <source>
        <dbReference type="Proteomes" id="UP001597502"/>
    </source>
</evidence>
<dbReference type="RefSeq" id="WP_382393187.1">
    <property type="nucleotide sequence ID" value="NZ_JBHUNA010000019.1"/>
</dbReference>
<keyword evidence="1" id="KW-0812">Transmembrane</keyword>
<evidence type="ECO:0000256" key="1">
    <source>
        <dbReference type="SAM" id="Phobius"/>
    </source>
</evidence>
<name>A0ABW5V5C4_9BACI</name>
<sequence length="66" mass="8245">MILGLPWWVFMMILFIFLSGYMAFRAMRAEQKLEKHYIEQEGKVYIDRIRQEREQRQEQKQRQPSH</sequence>
<keyword evidence="1" id="KW-0472">Membrane</keyword>
<gene>
    <name evidence="2" type="ORF">ACFSUO_08795</name>
</gene>